<protein>
    <recommendedName>
        <fullName evidence="3">Aldehyde dehydrogenase</fullName>
    </recommendedName>
</protein>
<evidence type="ECO:0000313" key="5">
    <source>
        <dbReference type="EMBL" id="KAJ9664260.1"/>
    </source>
</evidence>
<evidence type="ECO:0000256" key="1">
    <source>
        <dbReference type="ARBA" id="ARBA00009986"/>
    </source>
</evidence>
<evidence type="ECO:0000256" key="3">
    <source>
        <dbReference type="PIRNR" id="PIRNR036492"/>
    </source>
</evidence>
<dbReference type="InterPro" id="IPR016163">
    <property type="entry name" value="Ald_DH_C"/>
</dbReference>
<keyword evidence="6" id="KW-1185">Reference proteome</keyword>
<reference evidence="5" key="1">
    <citation type="submission" date="2022-10" db="EMBL/GenBank/DDBJ databases">
        <title>Culturing micro-colonial fungi from biological soil crusts in the Mojave desert and describing Neophaeococcomyces mojavensis, and introducing the new genera and species Taxawa tesnikishii.</title>
        <authorList>
            <person name="Kurbessoian T."/>
            <person name="Stajich J.E."/>
        </authorList>
    </citation>
    <scope>NUCLEOTIDE SEQUENCE</scope>
    <source>
        <strain evidence="5">TK_1</strain>
    </source>
</reference>
<dbReference type="InterPro" id="IPR016162">
    <property type="entry name" value="Ald_DH_N"/>
</dbReference>
<dbReference type="InterPro" id="IPR012394">
    <property type="entry name" value="Aldehyde_DH_NAD(P)"/>
</dbReference>
<evidence type="ECO:0000313" key="6">
    <source>
        <dbReference type="Proteomes" id="UP001172684"/>
    </source>
</evidence>
<comment type="caution">
    <text evidence="5">The sequence shown here is derived from an EMBL/GenBank/DDBJ whole genome shotgun (WGS) entry which is preliminary data.</text>
</comment>
<dbReference type="Gene3D" id="3.40.605.10">
    <property type="entry name" value="Aldehyde Dehydrogenase, Chain A, domain 1"/>
    <property type="match status" value="1"/>
</dbReference>
<gene>
    <name evidence="5" type="primary">HFD1</name>
    <name evidence="5" type="ORF">H2201_005252</name>
</gene>
<comment type="similarity">
    <text evidence="1 3">Belongs to the aldehyde dehydrogenase family.</text>
</comment>
<keyword evidence="2 3" id="KW-0560">Oxidoreductase</keyword>
<accession>A0ABQ9NTM3</accession>
<feature type="domain" description="Aldehyde dehydrogenase" evidence="4">
    <location>
        <begin position="13"/>
        <end position="442"/>
    </location>
</feature>
<dbReference type="InterPro" id="IPR015590">
    <property type="entry name" value="Aldehyde_DH_dom"/>
</dbReference>
<evidence type="ECO:0000259" key="4">
    <source>
        <dbReference type="Pfam" id="PF00171"/>
    </source>
</evidence>
<name>A0ABQ9NTM3_9PEZI</name>
<dbReference type="PANTHER" id="PTHR43570:SF11">
    <property type="entry name" value="ALDEHYDE DEHYDROGENASE"/>
    <property type="match status" value="1"/>
</dbReference>
<dbReference type="Gene3D" id="3.40.309.10">
    <property type="entry name" value="Aldehyde Dehydrogenase, Chain A, domain 2"/>
    <property type="match status" value="1"/>
</dbReference>
<dbReference type="Pfam" id="PF00171">
    <property type="entry name" value="Aldedh"/>
    <property type="match status" value="1"/>
</dbReference>
<dbReference type="EMBL" id="JAPDRL010000038">
    <property type="protein sequence ID" value="KAJ9664260.1"/>
    <property type="molecule type" value="Genomic_DNA"/>
</dbReference>
<dbReference type="Proteomes" id="UP001172684">
    <property type="component" value="Unassembled WGS sequence"/>
</dbReference>
<dbReference type="PIRSF" id="PIRSF036492">
    <property type="entry name" value="ALDH"/>
    <property type="match status" value="1"/>
</dbReference>
<evidence type="ECO:0000256" key="2">
    <source>
        <dbReference type="ARBA" id="ARBA00023002"/>
    </source>
</evidence>
<dbReference type="InterPro" id="IPR016161">
    <property type="entry name" value="Ald_DH/histidinol_DH"/>
</dbReference>
<proteinExistence type="inferred from homology"/>
<dbReference type="SUPFAM" id="SSF53720">
    <property type="entry name" value="ALDH-like"/>
    <property type="match status" value="1"/>
</dbReference>
<dbReference type="CDD" id="cd07135">
    <property type="entry name" value="ALDH_F14-YMR110C"/>
    <property type="match status" value="1"/>
</dbReference>
<sequence length="527" mass="58220">MEKIPAFSTTPIESIPSIVNEVRTTFRAHRTRPVEYRLKQLRKLYWGLKDNEDLILDACKKDLGKSQFETYITEVGWCENDIVFMCNNLEKWVKDESAPDIPLANKLFSPRIRKDPLGTVLIIGAYNFPIQLSLGPLIGAIAAGCTAILKPSENAPNASAALAHIISTSLDPSAYACVQGGIPETTLLLEQKWDKIFYTGNATVGTIIAKKAAETLTPVTLELGGRNPAIVTKGADPRLAARRLLWAKILNAGQVCVSQNYILVDREILPQLVREMEAVLREFYPMGARESPDYGRIVNKRQFQRLKKMLDESSGKILLGGTMDEETLFLEPTVVQVESLEDSLVKEESFGPLIPVLPVKDLDEAIRMANEIDDTPLGIYPFGSKAETDKVLSQTRSGGASINDGFFHASLPTLAFGGVGNSGQGAYRGKASFDTFTHRRSVTTTPSWIESMLAVRYPPYTAKKQEKFASMSALKPNFDREGNFKTSWVGRLLKLGAESGMGAVGRWFLVVLLAAAVRQYLQRQSRL</sequence>
<organism evidence="5 6">
    <name type="scientific">Coniosporium apollinis</name>
    <dbReference type="NCBI Taxonomy" id="61459"/>
    <lineage>
        <taxon>Eukaryota</taxon>
        <taxon>Fungi</taxon>
        <taxon>Dikarya</taxon>
        <taxon>Ascomycota</taxon>
        <taxon>Pezizomycotina</taxon>
        <taxon>Dothideomycetes</taxon>
        <taxon>Dothideomycetes incertae sedis</taxon>
        <taxon>Coniosporium</taxon>
    </lineage>
</organism>
<dbReference type="PANTHER" id="PTHR43570">
    <property type="entry name" value="ALDEHYDE DEHYDROGENASE"/>
    <property type="match status" value="1"/>
</dbReference>